<evidence type="ECO:0000313" key="2">
    <source>
        <dbReference type="EMBL" id="KGO93117.1"/>
    </source>
</evidence>
<protein>
    <submittedName>
        <fullName evidence="2">Uncharacterized protein</fullName>
    </submittedName>
</protein>
<dbReference type="STRING" id="1107311.Q767_15170"/>
<organism evidence="2 3">
    <name type="scientific">Flavobacterium enshiense DK69</name>
    <dbReference type="NCBI Taxonomy" id="1107311"/>
    <lineage>
        <taxon>Bacteria</taxon>
        <taxon>Pseudomonadati</taxon>
        <taxon>Bacteroidota</taxon>
        <taxon>Flavobacteriia</taxon>
        <taxon>Flavobacteriales</taxon>
        <taxon>Flavobacteriaceae</taxon>
        <taxon>Flavobacterium</taxon>
    </lineage>
</organism>
<gene>
    <name evidence="2" type="ORF">Q767_15170</name>
</gene>
<feature type="chain" id="PRO_5002003512" evidence="1">
    <location>
        <begin position="18"/>
        <end position="156"/>
    </location>
</feature>
<comment type="caution">
    <text evidence="2">The sequence shown here is derived from an EMBL/GenBank/DDBJ whole genome shotgun (WGS) entry which is preliminary data.</text>
</comment>
<feature type="signal peptide" evidence="1">
    <location>
        <begin position="1"/>
        <end position="17"/>
    </location>
</feature>
<reference evidence="2 3" key="2">
    <citation type="journal article" date="2015" name="Stand. Genomic Sci.">
        <title>High quality draft genomic sequence of Flavobacterium enshiense DK69(T) and comparison among Flavobacterium genomes.</title>
        <authorList>
            <person name="Zeng Z."/>
            <person name="Chen C."/>
            <person name="Du H."/>
            <person name="Wang G."/>
            <person name="Li M."/>
        </authorList>
    </citation>
    <scope>NUCLEOTIDE SEQUENCE [LARGE SCALE GENOMIC DNA]</scope>
    <source>
        <strain evidence="2 3">DK69</strain>
    </source>
</reference>
<evidence type="ECO:0000313" key="3">
    <source>
        <dbReference type="Proteomes" id="UP000030149"/>
    </source>
</evidence>
<proteinExistence type="predicted"/>
<keyword evidence="3" id="KW-1185">Reference proteome</keyword>
<accession>A0A0A2MKF2</accession>
<dbReference type="AlphaFoldDB" id="A0A0A2MKF2"/>
<keyword evidence="1" id="KW-0732">Signal</keyword>
<dbReference type="EMBL" id="JRLZ01000021">
    <property type="protein sequence ID" value="KGO93117.1"/>
    <property type="molecule type" value="Genomic_DNA"/>
</dbReference>
<evidence type="ECO:0000256" key="1">
    <source>
        <dbReference type="SAM" id="SignalP"/>
    </source>
</evidence>
<name>A0A0A2MKF2_9FLAO</name>
<reference evidence="3" key="1">
    <citation type="submission" date="2013-09" db="EMBL/GenBank/DDBJ databases">
        <authorList>
            <person name="Zeng Z."/>
            <person name="Chen C."/>
        </authorList>
    </citation>
    <scope>NUCLEOTIDE SEQUENCE [LARGE SCALE GENOMIC DNA]</scope>
    <source>
        <strain evidence="3">DK69</strain>
    </source>
</reference>
<dbReference type="Proteomes" id="UP000030149">
    <property type="component" value="Unassembled WGS sequence"/>
</dbReference>
<sequence length="156" mass="19092">MRYILLYFFISSCNLFAQDLAYIKSTDTIYLYFDKLEKFEDLHLKTNKNEFVEKYIYQFPDAKELYFETHLQKPHKTKPRIVSKDFMDKNKNKIITTDILHKYNFAEIQNALYKPRRVFYIIDKADFKRKKIVLKKANYMFFTYNKYIKPLITTVL</sequence>
<dbReference type="PATRIC" id="fig|1107311.5.peg.1551"/>